<feature type="transmembrane region" description="Helical" evidence="2">
    <location>
        <begin position="48"/>
        <end position="72"/>
    </location>
</feature>
<evidence type="ECO:0000256" key="2">
    <source>
        <dbReference type="SAM" id="Phobius"/>
    </source>
</evidence>
<feature type="transmembrane region" description="Helical" evidence="2">
    <location>
        <begin position="818"/>
        <end position="837"/>
    </location>
</feature>
<dbReference type="AlphaFoldDB" id="A0AAW0WVY1"/>
<reference evidence="3 4" key="1">
    <citation type="journal article" date="2024" name="BMC Genomics">
        <title>Genome assembly of redclaw crayfish (Cherax quadricarinatus) provides insights into its immune adaptation and hypoxia tolerance.</title>
        <authorList>
            <person name="Liu Z."/>
            <person name="Zheng J."/>
            <person name="Li H."/>
            <person name="Fang K."/>
            <person name="Wang S."/>
            <person name="He J."/>
            <person name="Zhou D."/>
            <person name="Weng S."/>
            <person name="Chi M."/>
            <person name="Gu Z."/>
            <person name="He J."/>
            <person name="Li F."/>
            <person name="Wang M."/>
        </authorList>
    </citation>
    <scope>NUCLEOTIDE SEQUENCE [LARGE SCALE GENOMIC DNA]</scope>
    <source>
        <strain evidence="3">ZL_2023a</strain>
    </source>
</reference>
<feature type="transmembrane region" description="Helical" evidence="2">
    <location>
        <begin position="84"/>
        <end position="103"/>
    </location>
</feature>
<feature type="transmembrane region" description="Helical" evidence="2">
    <location>
        <begin position="756"/>
        <end position="776"/>
    </location>
</feature>
<feature type="transmembrane region" description="Helical" evidence="2">
    <location>
        <begin position="677"/>
        <end position="699"/>
    </location>
</feature>
<name>A0AAW0WVY1_CHEQU</name>
<feature type="region of interest" description="Disordered" evidence="1">
    <location>
        <begin position="309"/>
        <end position="364"/>
    </location>
</feature>
<evidence type="ECO:0000313" key="3">
    <source>
        <dbReference type="EMBL" id="KAK8735095.1"/>
    </source>
</evidence>
<keyword evidence="2" id="KW-0812">Transmembrane</keyword>
<accession>A0AAW0WVY1</accession>
<comment type="caution">
    <text evidence="3">The sequence shown here is derived from an EMBL/GenBank/DDBJ whole genome shotgun (WGS) entry which is preliminary data.</text>
</comment>
<organism evidence="3 4">
    <name type="scientific">Cherax quadricarinatus</name>
    <name type="common">Australian red claw crayfish</name>
    <dbReference type="NCBI Taxonomy" id="27406"/>
    <lineage>
        <taxon>Eukaryota</taxon>
        <taxon>Metazoa</taxon>
        <taxon>Ecdysozoa</taxon>
        <taxon>Arthropoda</taxon>
        <taxon>Crustacea</taxon>
        <taxon>Multicrustacea</taxon>
        <taxon>Malacostraca</taxon>
        <taxon>Eumalacostraca</taxon>
        <taxon>Eucarida</taxon>
        <taxon>Decapoda</taxon>
        <taxon>Pleocyemata</taxon>
        <taxon>Astacidea</taxon>
        <taxon>Parastacoidea</taxon>
        <taxon>Parastacidae</taxon>
        <taxon>Cherax</taxon>
    </lineage>
</organism>
<dbReference type="EMBL" id="JARKIK010000048">
    <property type="protein sequence ID" value="KAK8735095.1"/>
    <property type="molecule type" value="Genomic_DNA"/>
</dbReference>
<feature type="region of interest" description="Disordered" evidence="1">
    <location>
        <begin position="126"/>
        <end position="170"/>
    </location>
</feature>
<feature type="region of interest" description="Disordered" evidence="1">
    <location>
        <begin position="408"/>
        <end position="534"/>
    </location>
</feature>
<feature type="region of interest" description="Disordered" evidence="1">
    <location>
        <begin position="259"/>
        <end position="279"/>
    </location>
</feature>
<feature type="compositionally biased region" description="Low complexity" evidence="1">
    <location>
        <begin position="334"/>
        <end position="343"/>
    </location>
</feature>
<feature type="transmembrane region" description="Helical" evidence="2">
    <location>
        <begin position="705"/>
        <end position="724"/>
    </location>
</feature>
<feature type="compositionally biased region" description="Low complexity" evidence="1">
    <location>
        <begin position="126"/>
        <end position="165"/>
    </location>
</feature>
<evidence type="ECO:0000313" key="4">
    <source>
        <dbReference type="Proteomes" id="UP001445076"/>
    </source>
</evidence>
<keyword evidence="2" id="KW-1133">Transmembrane helix</keyword>
<gene>
    <name evidence="3" type="ORF">OTU49_005489</name>
</gene>
<feature type="compositionally biased region" description="Polar residues" evidence="1">
    <location>
        <begin position="506"/>
        <end position="516"/>
    </location>
</feature>
<sequence>MGVGVGKGEDVGVKGMWLVNTFLFLLTGSQEVLLPWTPLILKAAGFSALGVGVATCITTLASSVGVVTCLAGVRWTRSGAVRRLFLLLLLAAAIALQVSAVILQQQGTGERTSLCYHENHLLPASPTSPPLISLSTLRPGSSSSKPSTSPSTSLPKTLSELPTSTMGHKNGSIVILKTTNNMTTMRYPNITTSQKPAITTATTSTTNTSTTADISSMIYNSTTAKETVPFYSHMTVTDDSQIFVTDSTELMPGEDSIGPSVTMTDEGPENKQKTLTFTSPRSTNKLNIYKYNAQKNLIKTTTARGFRDSLENSDQDVDVNYVNDNDTSPEDSESNNGDNYYYDSDNDGHQGDESSLVRNSGSSHHNGIPFHYSLDTLSKPSSQRKSSANVSLTLFGQQRSLQTKFNRLDHIPWNPRSRLNKFPAAPQTNHRSKSGQEDPAMNKDVSLGDTKSRSRQRKSHLGNHILPQVFPSPRLSSGDAERSLSASDLDWDDQQHRSFSELNRPRPSNNKLQSYLSRPVRQAGASGSKYLNGDELKSGIRSHKIPKRTRRSLSFITENMNKDNENNKTASQTSIDDASITKSRTIAQRERIEETGSLPGNYVSGVGVKMGVAILLTIGGFIGSGVEASMAQLWHCYSHGYDEGGVSHDILQRTITHTFHLSTYAAHKTWSRLTSGAWLLGGGVLSIIACMVGLEAGVYGGMASVHLAVGVCALCVLLVVPIPYGSVDPPRTRRPLSLYLDDEVLTEGIRRLTFHAWVLANGCLAAFSFTFGIWLLQEMTPQGSALAAQTWALTLTLISEGLALHAQRWLLSHVGLQGTMGVGGVGIMLHLATMWVASENVNLMVVSHAGLGCGLALMWIAVKNNSLLLATVNDTGGPGGISTTHLTSTWPIMPTKTTTTTPVKMTGW</sequence>
<protein>
    <submittedName>
        <fullName evidence="3">Uncharacterized protein</fullName>
    </submittedName>
</protein>
<dbReference type="Proteomes" id="UP001445076">
    <property type="component" value="Unassembled WGS sequence"/>
</dbReference>
<keyword evidence="4" id="KW-1185">Reference proteome</keyword>
<keyword evidence="2" id="KW-0472">Membrane</keyword>
<feature type="transmembrane region" description="Helical" evidence="2">
    <location>
        <begin position="17"/>
        <end position="36"/>
    </location>
</feature>
<evidence type="ECO:0000256" key="1">
    <source>
        <dbReference type="SAM" id="MobiDB-lite"/>
    </source>
</evidence>
<feature type="transmembrane region" description="Helical" evidence="2">
    <location>
        <begin position="843"/>
        <end position="862"/>
    </location>
</feature>
<feature type="transmembrane region" description="Helical" evidence="2">
    <location>
        <begin position="602"/>
        <end position="622"/>
    </location>
</feature>
<proteinExistence type="predicted"/>